<evidence type="ECO:0000256" key="1">
    <source>
        <dbReference type="SAM" id="MobiDB-lite"/>
    </source>
</evidence>
<name>A0A2K8MFW0_9SPHN</name>
<proteinExistence type="predicted"/>
<evidence type="ECO:0000313" key="3">
    <source>
        <dbReference type="EMBL" id="ATY32768.1"/>
    </source>
</evidence>
<dbReference type="OrthoDB" id="7432148at2"/>
<organism evidence="3 4">
    <name type="scientific">Sphingomonas psychrotolerans</name>
    <dbReference type="NCBI Taxonomy" id="1327635"/>
    <lineage>
        <taxon>Bacteria</taxon>
        <taxon>Pseudomonadati</taxon>
        <taxon>Pseudomonadota</taxon>
        <taxon>Alphaproteobacteria</taxon>
        <taxon>Sphingomonadales</taxon>
        <taxon>Sphingomonadaceae</taxon>
        <taxon>Sphingomonas</taxon>
    </lineage>
</organism>
<accession>A0A2K8MFW0</accession>
<evidence type="ECO:0000313" key="4">
    <source>
        <dbReference type="Proteomes" id="UP000229081"/>
    </source>
</evidence>
<evidence type="ECO:0008006" key="5">
    <source>
        <dbReference type="Google" id="ProtNLM"/>
    </source>
</evidence>
<dbReference type="RefSeq" id="WP_100282575.1">
    <property type="nucleotide sequence ID" value="NZ_CP024923.1"/>
</dbReference>
<keyword evidence="2" id="KW-0732">Signal</keyword>
<sequence length="220" mass="24002">MKLLARVLLSFSSAVLIAPPAAAQRFDAPPVAPAGAAPNQTIPARDAQGRYATPNRDLSRDEASWHVRAALNVAALGCRDEAERETVASYNRLLRAQRESLAAADAGVKSSYRARHGAGWEDVHDRQMTRVYNFFAQPPAHDGFCRAAREVLARAETVEPVQFADFAAEALPRLEAPFTDFYRGYETYRVAYASWQRGDAPPVAMASADTASRQLSALVP</sequence>
<dbReference type="EMBL" id="CP024923">
    <property type="protein sequence ID" value="ATY32768.1"/>
    <property type="molecule type" value="Genomic_DNA"/>
</dbReference>
<dbReference type="Proteomes" id="UP000229081">
    <property type="component" value="Chromosome"/>
</dbReference>
<dbReference type="KEGG" id="sphc:CVN68_12935"/>
<feature type="chain" id="PRO_5014959657" description="DUF4142 domain-containing protein" evidence="2">
    <location>
        <begin position="24"/>
        <end position="220"/>
    </location>
</feature>
<keyword evidence="4" id="KW-1185">Reference proteome</keyword>
<reference evidence="3 4" key="1">
    <citation type="submission" date="2017-11" db="EMBL/GenBank/DDBJ databases">
        <title>Complete genome sequence of Sphingomonas sp. Strain Cra20, a psychrotolerant potential plant growth promoting rhizobacteria.</title>
        <authorList>
            <person name="Luo Y."/>
        </authorList>
    </citation>
    <scope>NUCLEOTIDE SEQUENCE [LARGE SCALE GENOMIC DNA]</scope>
    <source>
        <strain evidence="3 4">Cra20</strain>
    </source>
</reference>
<feature type="region of interest" description="Disordered" evidence="1">
    <location>
        <begin position="32"/>
        <end position="58"/>
    </location>
</feature>
<dbReference type="AlphaFoldDB" id="A0A2K8MFW0"/>
<evidence type="ECO:0000256" key="2">
    <source>
        <dbReference type="SAM" id="SignalP"/>
    </source>
</evidence>
<protein>
    <recommendedName>
        <fullName evidence="5">DUF4142 domain-containing protein</fullName>
    </recommendedName>
</protein>
<gene>
    <name evidence="3" type="ORF">CVN68_12935</name>
</gene>
<feature type="signal peptide" evidence="2">
    <location>
        <begin position="1"/>
        <end position="23"/>
    </location>
</feature>